<dbReference type="Proteomes" id="UP000182427">
    <property type="component" value="Chromosome I"/>
</dbReference>
<dbReference type="EMBL" id="LT629690">
    <property type="protein sequence ID" value="SDF19273.1"/>
    <property type="molecule type" value="Genomic_DNA"/>
</dbReference>
<keyword evidence="2" id="KW-1185">Reference proteome</keyword>
<name>A0A1G7J321_9BACT</name>
<dbReference type="RefSeq" id="WP_083344721.1">
    <property type="nucleotide sequence ID" value="NZ_LT629690.1"/>
</dbReference>
<evidence type="ECO:0000313" key="2">
    <source>
        <dbReference type="Proteomes" id="UP000182427"/>
    </source>
</evidence>
<organism evidence="1 2">
    <name type="scientific">Terriglobus roseus</name>
    <dbReference type="NCBI Taxonomy" id="392734"/>
    <lineage>
        <taxon>Bacteria</taxon>
        <taxon>Pseudomonadati</taxon>
        <taxon>Acidobacteriota</taxon>
        <taxon>Terriglobia</taxon>
        <taxon>Terriglobales</taxon>
        <taxon>Acidobacteriaceae</taxon>
        <taxon>Terriglobus</taxon>
    </lineage>
</organism>
<accession>A0A1G7J321</accession>
<protein>
    <submittedName>
        <fullName evidence="1">Uncharacterized protein</fullName>
    </submittedName>
</protein>
<evidence type="ECO:0000313" key="1">
    <source>
        <dbReference type="EMBL" id="SDF19273.1"/>
    </source>
</evidence>
<sequence length="115" mass="12637">MRRIAAASFVSAVFLTGCHSHYIQTTITNHSGADINVVQVEYPGATFGTQRIANGNSFHYRFKLLGTGDLKLTWTDASYQDHTLKGPHLNEGQEGTLVIEFPSQSQVTFQPGLKP</sequence>
<dbReference type="AlphaFoldDB" id="A0A1G7J321"/>
<reference evidence="1 2" key="1">
    <citation type="submission" date="2016-10" db="EMBL/GenBank/DDBJ databases">
        <authorList>
            <person name="de Groot N.N."/>
        </authorList>
    </citation>
    <scope>NUCLEOTIDE SEQUENCE [LARGE SCALE GENOMIC DNA]</scope>
    <source>
        <strain evidence="1 2">GAS232</strain>
    </source>
</reference>
<dbReference type="PROSITE" id="PS51257">
    <property type="entry name" value="PROKAR_LIPOPROTEIN"/>
    <property type="match status" value="1"/>
</dbReference>
<gene>
    <name evidence="1" type="ORF">SAMN05444167_1672</name>
</gene>
<dbReference type="OrthoDB" id="122654at2"/>
<proteinExistence type="predicted"/>